<feature type="region of interest" description="Disordered" evidence="7">
    <location>
        <begin position="1"/>
        <end position="37"/>
    </location>
</feature>
<dbReference type="OrthoDB" id="5817230at2759"/>
<dbReference type="PRINTS" id="PR00318">
    <property type="entry name" value="GPROTEINA"/>
</dbReference>
<dbReference type="GO" id="GO:0005525">
    <property type="term" value="F:GTP binding"/>
    <property type="evidence" value="ECO:0007669"/>
    <property type="project" value="UniProtKB-KW"/>
</dbReference>
<comment type="caution">
    <text evidence="8">The sequence shown here is derived from an EMBL/GenBank/DDBJ whole genome shotgun (WGS) entry which is preliminary data.</text>
</comment>
<sequence length="481" mass="54954">MGRSLEVDDPLAQAIAPPPNESPEDREARLSREREAKRISDDIDQALRDERAALKRRKKPVKVLLLGQSESGKSTTLKNFQLTYARKAWQEERDSWRAVVQLNLLRSVNTILDILQREMTGSGYISSPTSSDSEDEDEQRDATHLQFTEMHRLLKLRLAPLRRVQKDLERRLGSGAEEPTDAPPGMTTEAAPQEFYVRSSTGWKSTLEKLKSRNSTGSRDDSHTREWREREAEESNAIIAGCRDDMRSLWHDPTIRQMLARRKLRLEDSAGFFLDDVERVAAIDYSPSDDDVVRARLRTMGVQEYRFVFDKGSEAGQEWLMYDVGGTRTLRQAWASYFDDVNAIIFLAPINCFDEKLAEDRRVNRLEDSFLLWKAVCSSKLLAKTQLVLFLNKCDLLDKKLRSGVQVKDYVPSFGDRSNTLGTVAKYMRTKFRDMSKQYSPESRPIYTHLTSVIDTKATALTLGAVREGILRNHLKGASIL</sequence>
<dbReference type="InterPro" id="IPR027417">
    <property type="entry name" value="P-loop_NTPase"/>
</dbReference>
<dbReference type="CDD" id="cd00066">
    <property type="entry name" value="G-alpha"/>
    <property type="match status" value="1"/>
</dbReference>
<dbReference type="GO" id="GO:0046872">
    <property type="term" value="F:metal ion binding"/>
    <property type="evidence" value="ECO:0007669"/>
    <property type="project" value="UniProtKB-KW"/>
</dbReference>
<dbReference type="GO" id="GO:0005737">
    <property type="term" value="C:cytoplasm"/>
    <property type="evidence" value="ECO:0007669"/>
    <property type="project" value="TreeGrafter"/>
</dbReference>
<organism evidence="8 9">
    <name type="scientific">Sanghuangporus baumii</name>
    <name type="common">Phellinus baumii</name>
    <dbReference type="NCBI Taxonomy" id="108892"/>
    <lineage>
        <taxon>Eukaryota</taxon>
        <taxon>Fungi</taxon>
        <taxon>Dikarya</taxon>
        <taxon>Basidiomycota</taxon>
        <taxon>Agaricomycotina</taxon>
        <taxon>Agaricomycetes</taxon>
        <taxon>Hymenochaetales</taxon>
        <taxon>Hymenochaetaceae</taxon>
        <taxon>Sanghuangporus</taxon>
    </lineage>
</organism>
<feature type="region of interest" description="Disordered" evidence="7">
    <location>
        <begin position="169"/>
        <end position="195"/>
    </location>
</feature>
<feature type="binding site" evidence="5">
    <location>
        <begin position="268"/>
        <end position="269"/>
    </location>
    <ligand>
        <name>GTP</name>
        <dbReference type="ChEBI" id="CHEBI:37565"/>
    </ligand>
</feature>
<feature type="binding site" evidence="5">
    <location>
        <begin position="392"/>
        <end position="395"/>
    </location>
    <ligand>
        <name>GTP</name>
        <dbReference type="ChEBI" id="CHEBI:37565"/>
    </ligand>
</feature>
<evidence type="ECO:0000313" key="8">
    <source>
        <dbReference type="EMBL" id="OCB91799.1"/>
    </source>
</evidence>
<dbReference type="Gene3D" id="3.40.50.300">
    <property type="entry name" value="P-loop containing nucleotide triphosphate hydrolases"/>
    <property type="match status" value="2"/>
</dbReference>
<dbReference type="SUPFAM" id="SSF47895">
    <property type="entry name" value="Transducin (alpha subunit), insertion domain"/>
    <property type="match status" value="1"/>
</dbReference>
<dbReference type="GO" id="GO:0001664">
    <property type="term" value="F:G protein-coupled receptor binding"/>
    <property type="evidence" value="ECO:0007669"/>
    <property type="project" value="TreeGrafter"/>
</dbReference>
<dbReference type="PANTHER" id="PTHR10218:SF360">
    <property type="entry name" value="GUANINE NUCLEOTIDE-BINDING PROTEIN SUBUNIT ALPHA HOMOLOG"/>
    <property type="match status" value="1"/>
</dbReference>
<keyword evidence="2 5" id="KW-0547">Nucleotide-binding</keyword>
<protein>
    <submittedName>
        <fullName evidence="8">G-alpha-domain-containing protein</fullName>
    </submittedName>
</protein>
<gene>
    <name evidence="8" type="ORF">A7U60_g912</name>
</gene>
<feature type="region of interest" description="Disordered" evidence="7">
    <location>
        <begin position="122"/>
        <end position="142"/>
    </location>
</feature>
<feature type="binding site" evidence="6">
    <location>
        <position position="299"/>
    </location>
    <ligand>
        <name>Mg(2+)</name>
        <dbReference type="ChEBI" id="CHEBI:18420"/>
    </ligand>
</feature>
<name>A0A9Q5I5D9_SANBA</name>
<feature type="compositionally biased region" description="Basic and acidic residues" evidence="7">
    <location>
        <begin position="218"/>
        <end position="232"/>
    </location>
</feature>
<dbReference type="GO" id="GO:0031683">
    <property type="term" value="F:G-protein beta/gamma-subunit complex binding"/>
    <property type="evidence" value="ECO:0007669"/>
    <property type="project" value="InterPro"/>
</dbReference>
<evidence type="ECO:0000256" key="7">
    <source>
        <dbReference type="SAM" id="MobiDB-lite"/>
    </source>
</evidence>
<dbReference type="Gene3D" id="1.10.400.10">
    <property type="entry name" value="GI Alpha 1, domain 2-like"/>
    <property type="match status" value="1"/>
</dbReference>
<reference evidence="8" key="1">
    <citation type="submission" date="2016-06" db="EMBL/GenBank/DDBJ databases">
        <title>Draft Genome sequence of the fungus Inonotus baumii.</title>
        <authorList>
            <person name="Zhu H."/>
            <person name="Lin W."/>
        </authorList>
    </citation>
    <scope>NUCLEOTIDE SEQUENCE</scope>
    <source>
        <strain evidence="8">821</strain>
    </source>
</reference>
<keyword evidence="9" id="KW-1185">Reference proteome</keyword>
<dbReference type="PANTHER" id="PTHR10218">
    <property type="entry name" value="GTP-BINDING PROTEIN ALPHA SUBUNIT"/>
    <property type="match status" value="1"/>
</dbReference>
<keyword evidence="4" id="KW-0807">Transducer</keyword>
<dbReference type="InterPro" id="IPR011025">
    <property type="entry name" value="GproteinA_insert"/>
</dbReference>
<dbReference type="GO" id="GO:0005834">
    <property type="term" value="C:heterotrimeric G-protein complex"/>
    <property type="evidence" value="ECO:0007669"/>
    <property type="project" value="TreeGrafter"/>
</dbReference>
<evidence type="ECO:0000313" key="9">
    <source>
        <dbReference type="Proteomes" id="UP000757232"/>
    </source>
</evidence>
<dbReference type="Pfam" id="PF00503">
    <property type="entry name" value="G-alpha"/>
    <property type="match status" value="1"/>
</dbReference>
<feature type="compositionally biased region" description="Basic and acidic residues" evidence="7">
    <location>
        <begin position="23"/>
        <end position="37"/>
    </location>
</feature>
<keyword evidence="1 6" id="KW-0479">Metal-binding</keyword>
<evidence type="ECO:0000256" key="5">
    <source>
        <dbReference type="PIRSR" id="PIRSR601019-1"/>
    </source>
</evidence>
<evidence type="ECO:0000256" key="3">
    <source>
        <dbReference type="ARBA" id="ARBA00023134"/>
    </source>
</evidence>
<dbReference type="GO" id="GO:0007188">
    <property type="term" value="P:adenylate cyclase-modulating G protein-coupled receptor signaling pathway"/>
    <property type="evidence" value="ECO:0007669"/>
    <property type="project" value="TreeGrafter"/>
</dbReference>
<dbReference type="AlphaFoldDB" id="A0A9Q5I5D9"/>
<dbReference type="InterPro" id="IPR001019">
    <property type="entry name" value="Gprotein_alpha_su"/>
</dbReference>
<dbReference type="SUPFAM" id="SSF52540">
    <property type="entry name" value="P-loop containing nucleoside triphosphate hydrolases"/>
    <property type="match status" value="1"/>
</dbReference>
<dbReference type="GO" id="GO:0003924">
    <property type="term" value="F:GTPase activity"/>
    <property type="evidence" value="ECO:0007669"/>
    <property type="project" value="InterPro"/>
</dbReference>
<evidence type="ECO:0000256" key="1">
    <source>
        <dbReference type="ARBA" id="ARBA00022723"/>
    </source>
</evidence>
<feature type="region of interest" description="Disordered" evidence="7">
    <location>
        <begin position="209"/>
        <end position="232"/>
    </location>
</feature>
<evidence type="ECO:0000256" key="4">
    <source>
        <dbReference type="ARBA" id="ARBA00023224"/>
    </source>
</evidence>
<dbReference type="SMART" id="SM00275">
    <property type="entry name" value="G_alpha"/>
    <property type="match status" value="1"/>
</dbReference>
<accession>A0A9Q5I5D9</accession>
<dbReference type="PROSITE" id="PS51882">
    <property type="entry name" value="G_ALPHA"/>
    <property type="match status" value="1"/>
</dbReference>
<dbReference type="Proteomes" id="UP000757232">
    <property type="component" value="Unassembled WGS sequence"/>
</dbReference>
<proteinExistence type="predicted"/>
<dbReference type="FunFam" id="3.40.50.300:FF:000692">
    <property type="entry name" value="Guanine nucleotide-binding protein subunit alpha"/>
    <property type="match status" value="1"/>
</dbReference>
<keyword evidence="6" id="KW-0460">Magnesium</keyword>
<keyword evidence="3 5" id="KW-0342">GTP-binding</keyword>
<evidence type="ECO:0000256" key="2">
    <source>
        <dbReference type="ARBA" id="ARBA00022741"/>
    </source>
</evidence>
<dbReference type="EMBL" id="LNZH02000062">
    <property type="protein sequence ID" value="OCB91799.1"/>
    <property type="molecule type" value="Genomic_DNA"/>
</dbReference>
<evidence type="ECO:0000256" key="6">
    <source>
        <dbReference type="PIRSR" id="PIRSR601019-2"/>
    </source>
</evidence>